<accession>A0A3B1CW72</accession>
<dbReference type="GO" id="GO:0030632">
    <property type="term" value="P:D-alanine biosynthetic process"/>
    <property type="evidence" value="ECO:0007669"/>
    <property type="project" value="TreeGrafter"/>
</dbReference>
<organism evidence="5">
    <name type="scientific">hydrothermal vent metagenome</name>
    <dbReference type="NCBI Taxonomy" id="652676"/>
    <lineage>
        <taxon>unclassified sequences</taxon>
        <taxon>metagenomes</taxon>
        <taxon>ecological metagenomes</taxon>
    </lineage>
</organism>
<dbReference type="GO" id="GO:0005829">
    <property type="term" value="C:cytosol"/>
    <property type="evidence" value="ECO:0007669"/>
    <property type="project" value="TreeGrafter"/>
</dbReference>
<keyword evidence="3 5" id="KW-0413">Isomerase</keyword>
<dbReference type="EMBL" id="UOGG01000216">
    <property type="protein sequence ID" value="VAX32672.1"/>
    <property type="molecule type" value="Genomic_DNA"/>
</dbReference>
<dbReference type="InterPro" id="IPR020622">
    <property type="entry name" value="Ala_racemase_pyridoxalP-BS"/>
</dbReference>
<reference evidence="5" key="1">
    <citation type="submission" date="2018-06" db="EMBL/GenBank/DDBJ databases">
        <authorList>
            <person name="Zhirakovskaya E."/>
        </authorList>
    </citation>
    <scope>NUCLEOTIDE SEQUENCE</scope>
</reference>
<dbReference type="PROSITE" id="PS00395">
    <property type="entry name" value="ALANINE_RACEMASE"/>
    <property type="match status" value="1"/>
</dbReference>
<dbReference type="FunFam" id="2.40.37.10:FF:000006">
    <property type="entry name" value="Alanine racemase"/>
    <property type="match status" value="1"/>
</dbReference>
<proteinExistence type="inferred from homology"/>
<dbReference type="SUPFAM" id="SSF51419">
    <property type="entry name" value="PLP-binding barrel"/>
    <property type="match status" value="1"/>
</dbReference>
<dbReference type="PRINTS" id="PR00992">
    <property type="entry name" value="ALARACEMASE"/>
</dbReference>
<dbReference type="InterPro" id="IPR011079">
    <property type="entry name" value="Ala_racemase_C"/>
</dbReference>
<dbReference type="InterPro" id="IPR000821">
    <property type="entry name" value="Ala_racemase"/>
</dbReference>
<dbReference type="GO" id="GO:0030170">
    <property type="term" value="F:pyridoxal phosphate binding"/>
    <property type="evidence" value="ECO:0007669"/>
    <property type="project" value="TreeGrafter"/>
</dbReference>
<dbReference type="SMART" id="SM01005">
    <property type="entry name" value="Ala_racemase_C"/>
    <property type="match status" value="1"/>
</dbReference>
<dbReference type="Pfam" id="PF01168">
    <property type="entry name" value="Ala_racemase_N"/>
    <property type="match status" value="1"/>
</dbReference>
<evidence type="ECO:0000256" key="1">
    <source>
        <dbReference type="ARBA" id="ARBA00001933"/>
    </source>
</evidence>
<dbReference type="FunFam" id="3.20.20.10:FF:000002">
    <property type="entry name" value="Alanine racemase"/>
    <property type="match status" value="1"/>
</dbReference>
<dbReference type="Pfam" id="PF00842">
    <property type="entry name" value="Ala_racemase_C"/>
    <property type="match status" value="1"/>
</dbReference>
<dbReference type="PANTHER" id="PTHR30511">
    <property type="entry name" value="ALANINE RACEMASE"/>
    <property type="match status" value="1"/>
</dbReference>
<comment type="cofactor">
    <cofactor evidence="1">
        <name>pyridoxal 5'-phosphate</name>
        <dbReference type="ChEBI" id="CHEBI:597326"/>
    </cofactor>
</comment>
<dbReference type="InterPro" id="IPR001608">
    <property type="entry name" value="Ala_racemase_N"/>
</dbReference>
<dbReference type="Gene3D" id="2.40.37.10">
    <property type="entry name" value="Lyase, Ornithine Decarboxylase, Chain A, domain 1"/>
    <property type="match status" value="1"/>
</dbReference>
<evidence type="ECO:0000256" key="3">
    <source>
        <dbReference type="ARBA" id="ARBA00023235"/>
    </source>
</evidence>
<dbReference type="InterPro" id="IPR009006">
    <property type="entry name" value="Ala_racemase/Decarboxylase_C"/>
</dbReference>
<dbReference type="Gene3D" id="3.20.20.10">
    <property type="entry name" value="Alanine racemase"/>
    <property type="match status" value="1"/>
</dbReference>
<dbReference type="NCBIfam" id="TIGR00492">
    <property type="entry name" value="alr"/>
    <property type="match status" value="1"/>
</dbReference>
<name>A0A3B1CW72_9ZZZZ</name>
<evidence type="ECO:0000259" key="4">
    <source>
        <dbReference type="SMART" id="SM01005"/>
    </source>
</evidence>
<dbReference type="CDD" id="cd00430">
    <property type="entry name" value="PLPDE_III_AR"/>
    <property type="match status" value="1"/>
</dbReference>
<dbReference type="PANTHER" id="PTHR30511:SF0">
    <property type="entry name" value="ALANINE RACEMASE, CATABOLIC-RELATED"/>
    <property type="match status" value="1"/>
</dbReference>
<feature type="domain" description="Alanine racemase C-terminal" evidence="4">
    <location>
        <begin position="269"/>
        <end position="397"/>
    </location>
</feature>
<dbReference type="AlphaFoldDB" id="A0A3B1CW72"/>
<dbReference type="EC" id="5.1.1.1" evidence="5"/>
<dbReference type="GO" id="GO:0008784">
    <property type="term" value="F:alanine racemase activity"/>
    <property type="evidence" value="ECO:0007669"/>
    <property type="project" value="UniProtKB-EC"/>
</dbReference>
<evidence type="ECO:0000256" key="2">
    <source>
        <dbReference type="ARBA" id="ARBA00022898"/>
    </source>
</evidence>
<dbReference type="SUPFAM" id="SSF50621">
    <property type="entry name" value="Alanine racemase C-terminal domain-like"/>
    <property type="match status" value="1"/>
</dbReference>
<dbReference type="InterPro" id="IPR029066">
    <property type="entry name" value="PLP-binding_barrel"/>
</dbReference>
<sequence length="398" mass="43261">MTIQRATIAEIDLNAFKHNLGRIRSLLQPDVKVMAVVKANAYGHGAIPCAQAALEAGADWLGVAILEEGVELRTSGIDAPILVMGSIFPNEAEDLVRHDLSTSVSDYTLARELSSQAEKQGKTAGIHLKIDTGMGRLGMPPDELPGFMQQTQSLKNLHVEGIFTHLSSADEADSEFTRAQLSRLGQSIDSLKSKGIEVPMVHAANSSGILNFPASHLDMVRPGIFLYGTLGLGEISSSQNQKASPDVSKPPPRRVVPGVSKLALRKEPVMQWKTKILQIRNLPKGASLSYNRQFTTDRDSLIAVLPVGYADGLNRRLSNNMDVLVKGQRAPQVGTICMDLCLIDVTDIEGVRPEDEVVLFGKQGNEMITVDEMAERCGTISYEILCNVGKRVPRVYLP</sequence>
<keyword evidence="2" id="KW-0663">Pyridoxal phosphate</keyword>
<dbReference type="HAMAP" id="MF_01201">
    <property type="entry name" value="Ala_racemase"/>
    <property type="match status" value="1"/>
</dbReference>
<evidence type="ECO:0000313" key="5">
    <source>
        <dbReference type="EMBL" id="VAX32672.1"/>
    </source>
</evidence>
<protein>
    <submittedName>
        <fullName evidence="5">Alanine racemase</fullName>
        <ecNumber evidence="5">5.1.1.1</ecNumber>
    </submittedName>
</protein>
<gene>
    <name evidence="5" type="ORF">MNBD_NITROSPINAE05-254</name>
</gene>